<dbReference type="AlphaFoldDB" id="A0A3N0ERQ9"/>
<evidence type="ECO:0000256" key="1">
    <source>
        <dbReference type="ARBA" id="ARBA00004651"/>
    </source>
</evidence>
<evidence type="ECO:0000313" key="9">
    <source>
        <dbReference type="EMBL" id="RNL90628.1"/>
    </source>
</evidence>
<feature type="transmembrane region" description="Helical" evidence="6">
    <location>
        <begin position="680"/>
        <end position="702"/>
    </location>
</feature>
<dbReference type="OrthoDB" id="8740261at2"/>
<feature type="transmembrane region" description="Helical" evidence="6">
    <location>
        <begin position="437"/>
        <end position="457"/>
    </location>
</feature>
<dbReference type="PANTHER" id="PTHR30572">
    <property type="entry name" value="MEMBRANE COMPONENT OF TRANSPORTER-RELATED"/>
    <property type="match status" value="1"/>
</dbReference>
<feature type="transmembrane region" description="Helical" evidence="6">
    <location>
        <begin position="732"/>
        <end position="751"/>
    </location>
</feature>
<dbReference type="InterPro" id="IPR050250">
    <property type="entry name" value="Macrolide_Exporter_MacB"/>
</dbReference>
<evidence type="ECO:0000259" key="7">
    <source>
        <dbReference type="Pfam" id="PF02687"/>
    </source>
</evidence>
<protein>
    <submittedName>
        <fullName evidence="9">FtsX-like permease family protein</fullName>
    </submittedName>
</protein>
<feature type="transmembrane region" description="Helical" evidence="6">
    <location>
        <begin position="20"/>
        <end position="41"/>
    </location>
</feature>
<keyword evidence="10" id="KW-1185">Reference proteome</keyword>
<name>A0A3N0ERQ9_SINP1</name>
<feature type="domain" description="ABC3 transporter permease C-terminal" evidence="7">
    <location>
        <begin position="683"/>
        <end position="792"/>
    </location>
</feature>
<proteinExistence type="predicted"/>
<dbReference type="Pfam" id="PF02687">
    <property type="entry name" value="FtsX"/>
    <property type="match status" value="2"/>
</dbReference>
<keyword evidence="3 6" id="KW-0812">Transmembrane</keyword>
<feature type="transmembrane region" description="Helical" evidence="6">
    <location>
        <begin position="294"/>
        <end position="316"/>
    </location>
</feature>
<dbReference type="PROSITE" id="PS51257">
    <property type="entry name" value="PROKAR_LIPOPROTEIN"/>
    <property type="match status" value="1"/>
</dbReference>
<feature type="domain" description="ABC3 transporter permease C-terminal" evidence="7">
    <location>
        <begin position="301"/>
        <end position="414"/>
    </location>
</feature>
<evidence type="ECO:0000256" key="2">
    <source>
        <dbReference type="ARBA" id="ARBA00022475"/>
    </source>
</evidence>
<evidence type="ECO:0000256" key="5">
    <source>
        <dbReference type="ARBA" id="ARBA00023136"/>
    </source>
</evidence>
<dbReference type="GO" id="GO:0005886">
    <property type="term" value="C:plasma membrane"/>
    <property type="evidence" value="ECO:0007669"/>
    <property type="project" value="UniProtKB-SubCell"/>
</dbReference>
<dbReference type="PANTHER" id="PTHR30572:SF18">
    <property type="entry name" value="ABC-TYPE MACROLIDE FAMILY EXPORT SYSTEM PERMEASE COMPONENT 2"/>
    <property type="match status" value="1"/>
</dbReference>
<keyword evidence="4 6" id="KW-1133">Transmembrane helix</keyword>
<gene>
    <name evidence="9" type="ORF">ED312_05480</name>
</gene>
<comment type="subcellular location">
    <subcellularLocation>
        <location evidence="1">Cell membrane</location>
        <topology evidence="1">Multi-pass membrane protein</topology>
    </subcellularLocation>
</comment>
<dbReference type="InterPro" id="IPR003838">
    <property type="entry name" value="ABC3_permease_C"/>
</dbReference>
<sequence>MIKNNFKIAWRNILKNKGVFLLNILGLATGITSCLLLTLFITDELSYDKFNEQSDRIARVVFRGKVGGEVMKEAVVMAPVAQTLKEEFPEVADATRIRRVGTPKISYGNTVYRNSRFAYVDPNFFEIFTLPVVRGNSVNPLGEPNSIVLTRDEARKYFGDTDPIGKELLVGENHEPFRVTAIIDKVPENSHFHFDMFASMLGYLPAKGTSWTKSDFFTYLLLNKGTDIRSVENKLPSVVESHMGPQLKDEIGMSFADFTKDNQIGLFLQPLTEIHLNSDFASASELEQGGDIKYIYIFGAVGIFMLCIACINFMNLSTATAAKRAKEVGIRKVLGSEKIQLVYQFLTESFIATCIATVIGILVVILILPLFNDLSGKAIDLSFLLQYRVWLLLFLMIAGISLAAGAYPAFVLSSFAPVSALKNKFFTGKGTKTLRNGLVVFQFVISAGLIFATLVVGRQMSYIQNKNIGYEREQILVLRDAYLLGNNQTAFKNEILKDPRVKNITTSSYLPAGPSNNSMSGIFLNGNYQRRMFYYDVDEHYLPVMGMELVAGRNFSKDFGRDSLKIIINETATEVLGFKDDPIGKTLVRDTDNGGEELTVIGVVKDFHFKSLHQQIDPLILRNNPYGGLILRTTVADMSGLIESIRGTWNKFDSGEPFTYTVLDDSYRETYHAEQKMGDILRIFALLTIFIACLGLFGLVTFTTEQRLKEIGIRKVLGSNVPQIVTLLSKDFLKLILLSFTIAFPLGYYFMDRWLRDFAYRTEMAWWVFVLAALITMLIAMITIGFKSIKAALENPVKSLKTE</sequence>
<dbReference type="Proteomes" id="UP000267469">
    <property type="component" value="Unassembled WGS sequence"/>
</dbReference>
<dbReference type="EMBL" id="RJTM01000029">
    <property type="protein sequence ID" value="RNL90628.1"/>
    <property type="molecule type" value="Genomic_DNA"/>
</dbReference>
<evidence type="ECO:0000256" key="4">
    <source>
        <dbReference type="ARBA" id="ARBA00022989"/>
    </source>
</evidence>
<dbReference type="RefSeq" id="WP_123215006.1">
    <property type="nucleotide sequence ID" value="NZ_RJTM01000029.1"/>
</dbReference>
<evidence type="ECO:0000313" key="10">
    <source>
        <dbReference type="Proteomes" id="UP000267469"/>
    </source>
</evidence>
<feature type="domain" description="MacB-like periplasmic core" evidence="8">
    <location>
        <begin position="21"/>
        <end position="235"/>
    </location>
</feature>
<feature type="domain" description="MacB-like periplasmic core" evidence="8">
    <location>
        <begin position="444"/>
        <end position="608"/>
    </location>
</feature>
<evidence type="ECO:0000259" key="8">
    <source>
        <dbReference type="Pfam" id="PF12704"/>
    </source>
</evidence>
<keyword evidence="2" id="KW-1003">Cell membrane</keyword>
<feature type="transmembrane region" description="Helical" evidence="6">
    <location>
        <begin position="766"/>
        <end position="786"/>
    </location>
</feature>
<accession>A0A3N0ERQ9</accession>
<reference evidence="9 10" key="1">
    <citation type="submission" date="2018-10" db="EMBL/GenBank/DDBJ databases">
        <title>Sinomicrobium pectinilyticum sp. nov., a pectinase-producing bacterium isolated from alkaline and saline soil, and emended description of the genus Sinomicrobium.</title>
        <authorList>
            <person name="Cheng B."/>
            <person name="Li C."/>
            <person name="Lai Q."/>
            <person name="Du M."/>
            <person name="Shao Z."/>
            <person name="Xu P."/>
            <person name="Yang C."/>
        </authorList>
    </citation>
    <scope>NUCLEOTIDE SEQUENCE [LARGE SCALE GENOMIC DNA]</scope>
    <source>
        <strain evidence="9 10">5DNS001</strain>
    </source>
</reference>
<comment type="caution">
    <text evidence="9">The sequence shown here is derived from an EMBL/GenBank/DDBJ whole genome shotgun (WGS) entry which is preliminary data.</text>
</comment>
<evidence type="ECO:0000256" key="3">
    <source>
        <dbReference type="ARBA" id="ARBA00022692"/>
    </source>
</evidence>
<dbReference type="InterPro" id="IPR025857">
    <property type="entry name" value="MacB_PCD"/>
</dbReference>
<evidence type="ECO:0000256" key="6">
    <source>
        <dbReference type="SAM" id="Phobius"/>
    </source>
</evidence>
<feature type="transmembrane region" description="Helical" evidence="6">
    <location>
        <begin position="350"/>
        <end position="371"/>
    </location>
</feature>
<keyword evidence="5 6" id="KW-0472">Membrane</keyword>
<dbReference type="GO" id="GO:0022857">
    <property type="term" value="F:transmembrane transporter activity"/>
    <property type="evidence" value="ECO:0007669"/>
    <property type="project" value="TreeGrafter"/>
</dbReference>
<feature type="transmembrane region" description="Helical" evidence="6">
    <location>
        <begin position="391"/>
        <end position="416"/>
    </location>
</feature>
<organism evidence="9 10">
    <name type="scientific">Sinomicrobium pectinilyticum</name>
    <dbReference type="NCBI Taxonomy" id="1084421"/>
    <lineage>
        <taxon>Bacteria</taxon>
        <taxon>Pseudomonadati</taxon>
        <taxon>Bacteroidota</taxon>
        <taxon>Flavobacteriia</taxon>
        <taxon>Flavobacteriales</taxon>
        <taxon>Flavobacteriaceae</taxon>
        <taxon>Sinomicrobium</taxon>
    </lineage>
</organism>
<dbReference type="Pfam" id="PF12704">
    <property type="entry name" value="MacB_PCD"/>
    <property type="match status" value="2"/>
</dbReference>